<dbReference type="FunFam" id="1.20.5.110:FF:000059">
    <property type="entry name" value="Related to syntaxin 12"/>
    <property type="match status" value="1"/>
</dbReference>
<reference evidence="5 6" key="1">
    <citation type="journal article" date="2016" name="Proc. Natl. Acad. Sci. U.S.A.">
        <title>Comparative genomics of biotechnologically important yeasts.</title>
        <authorList>
            <person name="Riley R."/>
            <person name="Haridas S."/>
            <person name="Wolfe K.H."/>
            <person name="Lopes M.R."/>
            <person name="Hittinger C.T."/>
            <person name="Goeker M."/>
            <person name="Salamov A.A."/>
            <person name="Wisecaver J.H."/>
            <person name="Long T.M."/>
            <person name="Calvey C.H."/>
            <person name="Aerts A.L."/>
            <person name="Barry K.W."/>
            <person name="Choi C."/>
            <person name="Clum A."/>
            <person name="Coughlan A.Y."/>
            <person name="Deshpande S."/>
            <person name="Douglass A.P."/>
            <person name="Hanson S.J."/>
            <person name="Klenk H.-P."/>
            <person name="LaButti K.M."/>
            <person name="Lapidus A."/>
            <person name="Lindquist E.A."/>
            <person name="Lipzen A.M."/>
            <person name="Meier-Kolthoff J.P."/>
            <person name="Ohm R.A."/>
            <person name="Otillar R.P."/>
            <person name="Pangilinan J.L."/>
            <person name="Peng Y."/>
            <person name="Rokas A."/>
            <person name="Rosa C.A."/>
            <person name="Scheuner C."/>
            <person name="Sibirny A.A."/>
            <person name="Slot J.C."/>
            <person name="Stielow J.B."/>
            <person name="Sun H."/>
            <person name="Kurtzman C.P."/>
            <person name="Blackwell M."/>
            <person name="Grigoriev I.V."/>
            <person name="Jeffries T.W."/>
        </authorList>
    </citation>
    <scope>NUCLEOTIDE SEQUENCE [LARGE SCALE GENOMIC DNA]</scope>
    <source>
        <strain evidence="5 6">NRRL Y-11557</strain>
    </source>
</reference>
<dbReference type="EMBL" id="KV454292">
    <property type="protein sequence ID" value="ODQ74370.1"/>
    <property type="molecule type" value="Genomic_DNA"/>
</dbReference>
<dbReference type="Gene3D" id="1.20.5.110">
    <property type="match status" value="1"/>
</dbReference>
<dbReference type="SMART" id="SM00397">
    <property type="entry name" value="t_SNARE"/>
    <property type="match status" value="1"/>
</dbReference>
<dbReference type="PROSITE" id="PS50192">
    <property type="entry name" value="T_SNARE"/>
    <property type="match status" value="1"/>
</dbReference>
<dbReference type="InterPro" id="IPR045242">
    <property type="entry name" value="Syntaxin"/>
</dbReference>
<keyword evidence="3" id="KW-0472">Membrane</keyword>
<dbReference type="GO" id="GO:0048278">
    <property type="term" value="P:vesicle docking"/>
    <property type="evidence" value="ECO:0007669"/>
    <property type="project" value="TreeGrafter"/>
</dbReference>
<evidence type="ECO:0000313" key="5">
    <source>
        <dbReference type="EMBL" id="ODQ74370.1"/>
    </source>
</evidence>
<dbReference type="InterPro" id="IPR010989">
    <property type="entry name" value="SNARE"/>
</dbReference>
<dbReference type="InterPro" id="IPR000727">
    <property type="entry name" value="T_SNARE_dom"/>
</dbReference>
<dbReference type="GO" id="GO:0006896">
    <property type="term" value="P:Golgi to vacuole transport"/>
    <property type="evidence" value="ECO:0007669"/>
    <property type="project" value="TreeGrafter"/>
</dbReference>
<dbReference type="STRING" id="675824.A0A1E3Q9R0"/>
<proteinExistence type="inferred from homology"/>
<dbReference type="Gene3D" id="1.20.58.70">
    <property type="match status" value="1"/>
</dbReference>
<dbReference type="Proteomes" id="UP000094385">
    <property type="component" value="Unassembled WGS sequence"/>
</dbReference>
<dbReference type="AlphaFoldDB" id="A0A1E3Q9R0"/>
<accession>A0A1E3Q9R0</accession>
<keyword evidence="6" id="KW-1185">Reference proteome</keyword>
<dbReference type="GO" id="GO:0031201">
    <property type="term" value="C:SNARE complex"/>
    <property type="evidence" value="ECO:0007669"/>
    <property type="project" value="TreeGrafter"/>
</dbReference>
<dbReference type="OrthoDB" id="364348at2759"/>
<keyword evidence="3" id="KW-0812">Transmembrane</keyword>
<dbReference type="SUPFAM" id="SSF47661">
    <property type="entry name" value="t-snare proteins"/>
    <property type="match status" value="1"/>
</dbReference>
<keyword evidence="3" id="KW-1133">Transmembrane helix</keyword>
<dbReference type="GO" id="GO:0012505">
    <property type="term" value="C:endomembrane system"/>
    <property type="evidence" value="ECO:0007669"/>
    <property type="project" value="TreeGrafter"/>
</dbReference>
<name>A0A1E3Q9R0_LIPST</name>
<feature type="transmembrane region" description="Helical" evidence="3">
    <location>
        <begin position="276"/>
        <end position="295"/>
    </location>
</feature>
<evidence type="ECO:0000256" key="1">
    <source>
        <dbReference type="ARBA" id="ARBA00009063"/>
    </source>
</evidence>
<sequence length="296" mass="33044">MSFLSSKPQGVMGSGSGGFSDSPEFDSIANRLSNQLFTLTTNISTLHRLLAIVGTKKDSHEVRDRVTSLTDDTRELCKSLGEDVKQLQSWTDVTPSQRFTQQKLSREFTSLLADFQSVQRVSAEKQRQFVIAAKSHLPGSTQLLSPGAESSEYDYQQQQLLMQEQLPSYAQRSEQQQQPRRSQVQQQETLDIVAQEEIDFQNSLIAERELEIQGIEQGISELNEIFRDLGTMVTEQGVLIDNIESNITNVADSTQHASAELTKASRYQKSSRNKSCCLLLILVVILAVVLLAVFLG</sequence>
<feature type="domain" description="T-SNARE coiled-coil homology" evidence="4">
    <location>
        <begin position="202"/>
        <end position="264"/>
    </location>
</feature>
<gene>
    <name evidence="5" type="ORF">LIPSTDRAFT_2356</name>
</gene>
<dbReference type="InterPro" id="IPR006012">
    <property type="entry name" value="Syntaxin/epimorphin_CS"/>
</dbReference>
<dbReference type="GO" id="GO:0006886">
    <property type="term" value="P:intracellular protein transport"/>
    <property type="evidence" value="ECO:0007669"/>
    <property type="project" value="InterPro"/>
</dbReference>
<organism evidence="5 6">
    <name type="scientific">Lipomyces starkeyi NRRL Y-11557</name>
    <dbReference type="NCBI Taxonomy" id="675824"/>
    <lineage>
        <taxon>Eukaryota</taxon>
        <taxon>Fungi</taxon>
        <taxon>Dikarya</taxon>
        <taxon>Ascomycota</taxon>
        <taxon>Saccharomycotina</taxon>
        <taxon>Lipomycetes</taxon>
        <taxon>Lipomycetales</taxon>
        <taxon>Lipomycetaceae</taxon>
        <taxon>Lipomyces</taxon>
    </lineage>
</organism>
<evidence type="ECO:0000259" key="4">
    <source>
        <dbReference type="PROSITE" id="PS50192"/>
    </source>
</evidence>
<dbReference type="Pfam" id="PF05739">
    <property type="entry name" value="SNARE"/>
    <property type="match status" value="1"/>
</dbReference>
<protein>
    <recommendedName>
        <fullName evidence="4">t-SNARE coiled-coil homology domain-containing protein</fullName>
    </recommendedName>
</protein>
<dbReference type="PANTHER" id="PTHR19957">
    <property type="entry name" value="SYNTAXIN"/>
    <property type="match status" value="1"/>
</dbReference>
<dbReference type="GO" id="GO:0006906">
    <property type="term" value="P:vesicle fusion"/>
    <property type="evidence" value="ECO:0007669"/>
    <property type="project" value="TreeGrafter"/>
</dbReference>
<dbReference type="PANTHER" id="PTHR19957:SF38">
    <property type="entry name" value="LD27581P"/>
    <property type="match status" value="1"/>
</dbReference>
<evidence type="ECO:0000256" key="3">
    <source>
        <dbReference type="SAM" id="Phobius"/>
    </source>
</evidence>
<dbReference type="PROSITE" id="PS00914">
    <property type="entry name" value="SYNTAXIN"/>
    <property type="match status" value="1"/>
</dbReference>
<dbReference type="GO" id="GO:0000149">
    <property type="term" value="F:SNARE binding"/>
    <property type="evidence" value="ECO:0007669"/>
    <property type="project" value="TreeGrafter"/>
</dbReference>
<dbReference type="InterPro" id="IPR006011">
    <property type="entry name" value="Syntaxin_N"/>
</dbReference>
<dbReference type="SMART" id="SM00503">
    <property type="entry name" value="SynN"/>
    <property type="match status" value="1"/>
</dbReference>
<dbReference type="CDD" id="cd15840">
    <property type="entry name" value="SNARE_Qa"/>
    <property type="match status" value="1"/>
</dbReference>
<evidence type="ECO:0000313" key="6">
    <source>
        <dbReference type="Proteomes" id="UP000094385"/>
    </source>
</evidence>
<evidence type="ECO:0000256" key="2">
    <source>
        <dbReference type="RuleBase" id="RU003858"/>
    </source>
</evidence>
<dbReference type="Pfam" id="PF14523">
    <property type="entry name" value="Syntaxin_2"/>
    <property type="match status" value="1"/>
</dbReference>
<dbReference type="GO" id="GO:0005484">
    <property type="term" value="F:SNAP receptor activity"/>
    <property type="evidence" value="ECO:0007669"/>
    <property type="project" value="InterPro"/>
</dbReference>
<comment type="similarity">
    <text evidence="1 2">Belongs to the syntaxin family.</text>
</comment>